<evidence type="ECO:0000256" key="2">
    <source>
        <dbReference type="SAM" id="SignalP"/>
    </source>
</evidence>
<reference evidence="3 4" key="1">
    <citation type="submission" date="2019-08" db="EMBL/GenBank/DDBJ databases">
        <authorList>
            <person name="Alioto T."/>
            <person name="Alioto T."/>
            <person name="Gomez Garrido J."/>
        </authorList>
    </citation>
    <scope>NUCLEOTIDE SEQUENCE [LARGE SCALE GENOMIC DNA]</scope>
</reference>
<feature type="signal peptide" evidence="2">
    <location>
        <begin position="1"/>
        <end position="22"/>
    </location>
</feature>
<dbReference type="EMBL" id="CABPRJ010001938">
    <property type="protein sequence ID" value="VVC42132.1"/>
    <property type="molecule type" value="Genomic_DNA"/>
</dbReference>
<keyword evidence="2" id="KW-0732">Signal</keyword>
<keyword evidence="4" id="KW-1185">Reference proteome</keyword>
<gene>
    <name evidence="3" type="ORF">CINCED_3A014505</name>
</gene>
<dbReference type="AlphaFoldDB" id="A0A5E4NEA4"/>
<evidence type="ECO:0000256" key="1">
    <source>
        <dbReference type="SAM" id="Coils"/>
    </source>
</evidence>
<proteinExistence type="predicted"/>
<sequence length="167" mass="19125">MMMSIVLRCAFVAFAVIQVARARKYCNCDIEYEGQDPELLLTSTKASLNKDYNSAKKNLENVNCDVSKLEEKSKMLNNLEDARYKLDKKISDLDDEVLHRMHKAYLKYGSTSDSGYQIEMDQIRSDVESKLTSYANQFHHTTAECKKFTDNAKKSAPAEKNSWFGIL</sequence>
<dbReference type="OrthoDB" id="6612096at2759"/>
<evidence type="ECO:0000313" key="3">
    <source>
        <dbReference type="EMBL" id="VVC42132.1"/>
    </source>
</evidence>
<evidence type="ECO:0000313" key="4">
    <source>
        <dbReference type="Proteomes" id="UP000325440"/>
    </source>
</evidence>
<keyword evidence="1" id="KW-0175">Coiled coil</keyword>
<accession>A0A5E4NEA4</accession>
<feature type="coiled-coil region" evidence="1">
    <location>
        <begin position="45"/>
        <end position="96"/>
    </location>
</feature>
<name>A0A5E4NEA4_9HEMI</name>
<dbReference type="Proteomes" id="UP000325440">
    <property type="component" value="Unassembled WGS sequence"/>
</dbReference>
<feature type="chain" id="PRO_5022674566" evidence="2">
    <location>
        <begin position="23"/>
        <end position="167"/>
    </location>
</feature>
<organism evidence="3 4">
    <name type="scientific">Cinara cedri</name>
    <dbReference type="NCBI Taxonomy" id="506608"/>
    <lineage>
        <taxon>Eukaryota</taxon>
        <taxon>Metazoa</taxon>
        <taxon>Ecdysozoa</taxon>
        <taxon>Arthropoda</taxon>
        <taxon>Hexapoda</taxon>
        <taxon>Insecta</taxon>
        <taxon>Pterygota</taxon>
        <taxon>Neoptera</taxon>
        <taxon>Paraneoptera</taxon>
        <taxon>Hemiptera</taxon>
        <taxon>Sternorrhyncha</taxon>
        <taxon>Aphidomorpha</taxon>
        <taxon>Aphidoidea</taxon>
        <taxon>Aphididae</taxon>
        <taxon>Lachninae</taxon>
        <taxon>Cinara</taxon>
    </lineage>
</organism>
<protein>
    <submittedName>
        <fullName evidence="3">Uncharacterized protein</fullName>
    </submittedName>
</protein>